<dbReference type="RefSeq" id="XP_001030053.2">
    <property type="nucleotide sequence ID" value="XM_001030053.2"/>
</dbReference>
<protein>
    <submittedName>
        <fullName evidence="1">Uncharacterized protein</fullName>
    </submittedName>
</protein>
<dbReference type="eggNOG" id="ENOG502T05Y">
    <property type="taxonomic scope" value="Eukaryota"/>
</dbReference>
<keyword evidence="2" id="KW-1185">Reference proteome</keyword>
<dbReference type="InParanoid" id="Q22AS8"/>
<gene>
    <name evidence="1" type="ORF">TTHERM_01164100</name>
</gene>
<evidence type="ECO:0000313" key="2">
    <source>
        <dbReference type="Proteomes" id="UP000009168"/>
    </source>
</evidence>
<sequence>MSSVRIQQVPRQEFLKIQPQMLQKDFYLSMLDLEERVNNAKTVTLERINHLIDKYAACVEYFDSVSNPIKIYFLEKIQITLANTRYLNILINSTEQNNIQSHFQSSNTNNTICSKNQNNFQQFMQEIETPFQHYTQVKDAQDQINDSLESKKMIFQETQKNKLFIKGLADDILYDQIDTQATERTLDQENLGGAEIIDDTCNQGLTQLLKNEINSHQNNIQRQYYHHRNQFSGDFSDYASYNNSIVMIDSKTQSIINHLNQDLFSPKNIEEVYDDQKKKIERAKRVELYMKVHAHQNKQVDEAQSINHIISNYEQSFKQNDDLIRNDIQNQIDQINQKISKKKKKNYIFEINKNTSDCKSPTESHTSTE</sequence>
<dbReference type="Proteomes" id="UP000009168">
    <property type="component" value="Unassembled WGS sequence"/>
</dbReference>
<accession>Q22AS8</accession>
<dbReference type="GeneID" id="7836937"/>
<reference evidence="2" key="1">
    <citation type="journal article" date="2006" name="PLoS Biol.">
        <title>Macronuclear genome sequence of the ciliate Tetrahymena thermophila, a model eukaryote.</title>
        <authorList>
            <person name="Eisen J.A."/>
            <person name="Coyne R.S."/>
            <person name="Wu M."/>
            <person name="Wu D."/>
            <person name="Thiagarajan M."/>
            <person name="Wortman J.R."/>
            <person name="Badger J.H."/>
            <person name="Ren Q."/>
            <person name="Amedeo P."/>
            <person name="Jones K.M."/>
            <person name="Tallon L.J."/>
            <person name="Delcher A.L."/>
            <person name="Salzberg S.L."/>
            <person name="Silva J.C."/>
            <person name="Haas B.J."/>
            <person name="Majoros W.H."/>
            <person name="Farzad M."/>
            <person name="Carlton J.M."/>
            <person name="Smith R.K. Jr."/>
            <person name="Garg J."/>
            <person name="Pearlman R.E."/>
            <person name="Karrer K.M."/>
            <person name="Sun L."/>
            <person name="Manning G."/>
            <person name="Elde N.C."/>
            <person name="Turkewitz A.P."/>
            <person name="Asai D.J."/>
            <person name="Wilkes D.E."/>
            <person name="Wang Y."/>
            <person name="Cai H."/>
            <person name="Collins K."/>
            <person name="Stewart B.A."/>
            <person name="Lee S.R."/>
            <person name="Wilamowska K."/>
            <person name="Weinberg Z."/>
            <person name="Ruzzo W.L."/>
            <person name="Wloga D."/>
            <person name="Gaertig J."/>
            <person name="Frankel J."/>
            <person name="Tsao C.-C."/>
            <person name="Gorovsky M.A."/>
            <person name="Keeling P.J."/>
            <person name="Waller R.F."/>
            <person name="Patron N.J."/>
            <person name="Cherry J.M."/>
            <person name="Stover N.A."/>
            <person name="Krieger C.J."/>
            <person name="del Toro C."/>
            <person name="Ryder H.F."/>
            <person name="Williamson S.C."/>
            <person name="Barbeau R.A."/>
            <person name="Hamilton E.P."/>
            <person name="Orias E."/>
        </authorList>
    </citation>
    <scope>NUCLEOTIDE SEQUENCE [LARGE SCALE GENOMIC DNA]</scope>
    <source>
        <strain evidence="2">SB210</strain>
    </source>
</reference>
<organism evidence="1 2">
    <name type="scientific">Tetrahymena thermophila (strain SB210)</name>
    <dbReference type="NCBI Taxonomy" id="312017"/>
    <lineage>
        <taxon>Eukaryota</taxon>
        <taxon>Sar</taxon>
        <taxon>Alveolata</taxon>
        <taxon>Ciliophora</taxon>
        <taxon>Intramacronucleata</taxon>
        <taxon>Oligohymenophorea</taxon>
        <taxon>Hymenostomatida</taxon>
        <taxon>Tetrahymenina</taxon>
        <taxon>Tetrahymenidae</taxon>
        <taxon>Tetrahymena</taxon>
    </lineage>
</organism>
<evidence type="ECO:0000313" key="1">
    <source>
        <dbReference type="EMBL" id="EAR82390.2"/>
    </source>
</evidence>
<name>Q22AS8_TETTS</name>
<dbReference type="OrthoDB" id="305614at2759"/>
<dbReference type="KEGG" id="tet:TTHERM_01164100"/>
<dbReference type="EMBL" id="GG662430">
    <property type="protein sequence ID" value="EAR82390.2"/>
    <property type="molecule type" value="Genomic_DNA"/>
</dbReference>
<proteinExistence type="predicted"/>
<dbReference type="AlphaFoldDB" id="Q22AS8"/>
<dbReference type="HOGENOM" id="CLU_755426_0_0_1"/>